<feature type="compositionally biased region" description="Low complexity" evidence="3">
    <location>
        <begin position="77"/>
        <end position="87"/>
    </location>
</feature>
<comment type="subcellular location">
    <subcellularLocation>
        <location evidence="1">Nucleus</location>
    </subcellularLocation>
</comment>
<organism evidence="4 5">
    <name type="scientific">Syncephalastrum racemosum</name>
    <name type="common">Filamentous fungus</name>
    <dbReference type="NCBI Taxonomy" id="13706"/>
    <lineage>
        <taxon>Eukaryota</taxon>
        <taxon>Fungi</taxon>
        <taxon>Fungi incertae sedis</taxon>
        <taxon>Mucoromycota</taxon>
        <taxon>Mucoromycotina</taxon>
        <taxon>Mucoromycetes</taxon>
        <taxon>Mucorales</taxon>
        <taxon>Syncephalastraceae</taxon>
        <taxon>Syncephalastrum</taxon>
    </lineage>
</organism>
<dbReference type="AlphaFoldDB" id="A0A1X2HC08"/>
<dbReference type="GO" id="GO:0051726">
    <property type="term" value="P:regulation of cell cycle"/>
    <property type="evidence" value="ECO:0007669"/>
    <property type="project" value="TreeGrafter"/>
</dbReference>
<dbReference type="InterPro" id="IPR003889">
    <property type="entry name" value="FYrich_C"/>
</dbReference>
<comment type="caution">
    <text evidence="4">The sequence shown here is derived from an EMBL/GenBank/DDBJ whole genome shotgun (WGS) entry which is preliminary data.</text>
</comment>
<dbReference type="InterPro" id="IPR003888">
    <property type="entry name" value="FYrich_N"/>
</dbReference>
<gene>
    <name evidence="4" type="ORF">BCR43DRAFT_491495</name>
</gene>
<proteinExistence type="predicted"/>
<evidence type="ECO:0000256" key="1">
    <source>
        <dbReference type="ARBA" id="ARBA00004123"/>
    </source>
</evidence>
<dbReference type="STRING" id="13706.A0A1X2HC08"/>
<protein>
    <submittedName>
        <fullName evidence="4">F/Y-rich N-terminus-domain-containing protein</fullName>
    </submittedName>
</protein>
<dbReference type="InParanoid" id="A0A1X2HC08"/>
<dbReference type="PANTHER" id="PTHR22715:SF0">
    <property type="entry name" value="TRANSFORMING GROWTH FACTOR BETA REGULATOR 1"/>
    <property type="match status" value="1"/>
</dbReference>
<reference evidence="4 5" key="1">
    <citation type="submission" date="2016-07" db="EMBL/GenBank/DDBJ databases">
        <title>Pervasive Adenine N6-methylation of Active Genes in Fungi.</title>
        <authorList>
            <consortium name="DOE Joint Genome Institute"/>
            <person name="Mondo S.J."/>
            <person name="Dannebaum R.O."/>
            <person name="Kuo R.C."/>
            <person name="Labutti K."/>
            <person name="Haridas S."/>
            <person name="Kuo A."/>
            <person name="Salamov A."/>
            <person name="Ahrendt S.R."/>
            <person name="Lipzen A."/>
            <person name="Sullivan W."/>
            <person name="Andreopoulos W.B."/>
            <person name="Clum A."/>
            <person name="Lindquist E."/>
            <person name="Daum C."/>
            <person name="Ramamoorthy G.K."/>
            <person name="Gryganskyi A."/>
            <person name="Culley D."/>
            <person name="Magnuson J.K."/>
            <person name="James T.Y."/>
            <person name="O'Malley M.A."/>
            <person name="Stajich J.E."/>
            <person name="Spatafora J.W."/>
            <person name="Visel A."/>
            <person name="Grigoriev I.V."/>
        </authorList>
    </citation>
    <scope>NUCLEOTIDE SEQUENCE [LARGE SCALE GENOMIC DNA]</scope>
    <source>
        <strain evidence="4 5">NRRL 2496</strain>
    </source>
</reference>
<dbReference type="SMART" id="SM00541">
    <property type="entry name" value="FYRN"/>
    <property type="match status" value="1"/>
</dbReference>
<keyword evidence="2" id="KW-0539">Nucleus</keyword>
<dbReference type="Pfam" id="PF05964">
    <property type="entry name" value="FYRN"/>
    <property type="match status" value="1"/>
</dbReference>
<feature type="region of interest" description="Disordered" evidence="3">
    <location>
        <begin position="1"/>
        <end position="23"/>
    </location>
</feature>
<dbReference type="Gene3D" id="3.30.160.360">
    <property type="match status" value="1"/>
</dbReference>
<name>A0A1X2HC08_SYNRA</name>
<feature type="region of interest" description="Disordered" evidence="3">
    <location>
        <begin position="58"/>
        <end position="102"/>
    </location>
</feature>
<dbReference type="Proteomes" id="UP000242180">
    <property type="component" value="Unassembled WGS sequence"/>
</dbReference>
<evidence type="ECO:0000313" key="4">
    <source>
        <dbReference type="EMBL" id="ORY96323.1"/>
    </source>
</evidence>
<sequence length="301" mass="34004">MPATRRTSKSPSIRGVDTATQTEDETVTIPLETFRRIKLSLIRLKAEHSYAVTLAEKYGSRTSKGQSTRRRASGSEQQQQQKQPQPKRSVQRTTSDITMADGDEDELMDEHTEENNENEEVDQLADEDDTIAMDDLDHLKPPVSKRRATRRNPKEVPRDADGKVLLPFEFSSMKLISLGEVEYERPAYHNDRYVWPIGFTIERTYFSMLNPDSYTTYTCRVEDGGQSPLFTLQAADAPDEIIESRTPSGAWVVVTKRANAVRGKKAANAISGPEYYGFSNSLIMGLIKELDNVDKCQNFRG</sequence>
<dbReference type="PANTHER" id="PTHR22715">
    <property type="entry name" value="TRANSFORMING GROWTH FACTOR BETA REGULATED GENE 1"/>
    <property type="match status" value="1"/>
</dbReference>
<dbReference type="Pfam" id="PF05965">
    <property type="entry name" value="FYRC"/>
    <property type="match status" value="1"/>
</dbReference>
<dbReference type="InterPro" id="IPR040092">
    <property type="entry name" value="TBRG1"/>
</dbReference>
<evidence type="ECO:0000256" key="3">
    <source>
        <dbReference type="SAM" id="MobiDB-lite"/>
    </source>
</evidence>
<dbReference type="GO" id="GO:0005634">
    <property type="term" value="C:nucleus"/>
    <property type="evidence" value="ECO:0007669"/>
    <property type="project" value="UniProtKB-SubCell"/>
</dbReference>
<accession>A0A1X2HC08</accession>
<keyword evidence="5" id="KW-1185">Reference proteome</keyword>
<dbReference type="PROSITE" id="PS51543">
    <property type="entry name" value="FYRC"/>
    <property type="match status" value="1"/>
</dbReference>
<evidence type="ECO:0000313" key="5">
    <source>
        <dbReference type="Proteomes" id="UP000242180"/>
    </source>
</evidence>
<dbReference type="EMBL" id="MCGN01000005">
    <property type="protein sequence ID" value="ORY96323.1"/>
    <property type="molecule type" value="Genomic_DNA"/>
</dbReference>
<dbReference type="PROSITE" id="PS51542">
    <property type="entry name" value="FYRN"/>
    <property type="match status" value="1"/>
</dbReference>
<evidence type="ECO:0000256" key="2">
    <source>
        <dbReference type="ARBA" id="ARBA00023242"/>
    </source>
</evidence>
<dbReference type="OrthoDB" id="285793at2759"/>